<dbReference type="RefSeq" id="WP_274230113.1">
    <property type="nucleotide sequence ID" value="NZ_BAABHQ010000013.1"/>
</dbReference>
<gene>
    <name evidence="1" type="ORF">GCM10023203_43000</name>
</gene>
<evidence type="ECO:0000313" key="1">
    <source>
        <dbReference type="EMBL" id="GAA4885918.1"/>
    </source>
</evidence>
<proteinExistence type="predicted"/>
<keyword evidence="2" id="KW-1185">Reference proteome</keyword>
<organism evidence="1 2">
    <name type="scientific">Actinomycetospora straminea</name>
    <dbReference type="NCBI Taxonomy" id="663607"/>
    <lineage>
        <taxon>Bacteria</taxon>
        <taxon>Bacillati</taxon>
        <taxon>Actinomycetota</taxon>
        <taxon>Actinomycetes</taxon>
        <taxon>Pseudonocardiales</taxon>
        <taxon>Pseudonocardiaceae</taxon>
        <taxon>Actinomycetospora</taxon>
    </lineage>
</organism>
<comment type="caution">
    <text evidence="1">The sequence shown here is derived from an EMBL/GenBank/DDBJ whole genome shotgun (WGS) entry which is preliminary data.</text>
</comment>
<protein>
    <submittedName>
        <fullName evidence="1">Uncharacterized protein</fullName>
    </submittedName>
</protein>
<accession>A0ABP9ETQ1</accession>
<sequence length="96" mass="9792">MQPDPAADALPDTDPAEVHRRSVALIQGMDAGDLDAVGALLGELGGPEEFAAQVISLASLARLLLDQREDTAPGADEARAAVLHELAAVLAAAETP</sequence>
<reference evidence="2" key="1">
    <citation type="journal article" date="2019" name="Int. J. Syst. Evol. Microbiol.">
        <title>The Global Catalogue of Microorganisms (GCM) 10K type strain sequencing project: providing services to taxonomists for standard genome sequencing and annotation.</title>
        <authorList>
            <consortium name="The Broad Institute Genomics Platform"/>
            <consortium name="The Broad Institute Genome Sequencing Center for Infectious Disease"/>
            <person name="Wu L."/>
            <person name="Ma J."/>
        </authorList>
    </citation>
    <scope>NUCLEOTIDE SEQUENCE [LARGE SCALE GENOMIC DNA]</scope>
    <source>
        <strain evidence="2">JCM 17983</strain>
    </source>
</reference>
<evidence type="ECO:0000313" key="2">
    <source>
        <dbReference type="Proteomes" id="UP001500457"/>
    </source>
</evidence>
<name>A0ABP9ETQ1_9PSEU</name>
<dbReference type="Proteomes" id="UP001500457">
    <property type="component" value="Unassembled WGS sequence"/>
</dbReference>
<dbReference type="EMBL" id="BAABHQ010000013">
    <property type="protein sequence ID" value="GAA4885918.1"/>
    <property type="molecule type" value="Genomic_DNA"/>
</dbReference>